<protein>
    <submittedName>
        <fullName evidence="2">Uncharacterized protein</fullName>
    </submittedName>
</protein>
<proteinExistence type="predicted"/>
<evidence type="ECO:0000256" key="1">
    <source>
        <dbReference type="SAM" id="MobiDB-lite"/>
    </source>
</evidence>
<dbReference type="Proteomes" id="UP001381693">
    <property type="component" value="Unassembled WGS sequence"/>
</dbReference>
<comment type="caution">
    <text evidence="2">The sequence shown here is derived from an EMBL/GenBank/DDBJ whole genome shotgun (WGS) entry which is preliminary data.</text>
</comment>
<evidence type="ECO:0000313" key="2">
    <source>
        <dbReference type="EMBL" id="KAK7080858.1"/>
    </source>
</evidence>
<sequence>MKIIQEDQSLEEGDDRAGNNYHGEYVEEDFIEQAVVEVSVAVKGNEVLFDPPLEETHEHLLNCLTAIIQHNQRIPRVEKLLFPGAN</sequence>
<name>A0AAN9AAL0_HALRR</name>
<accession>A0AAN9AAL0</accession>
<gene>
    <name evidence="2" type="ORF">SK128_024562</name>
</gene>
<organism evidence="2 3">
    <name type="scientific">Halocaridina rubra</name>
    <name type="common">Hawaiian red shrimp</name>
    <dbReference type="NCBI Taxonomy" id="373956"/>
    <lineage>
        <taxon>Eukaryota</taxon>
        <taxon>Metazoa</taxon>
        <taxon>Ecdysozoa</taxon>
        <taxon>Arthropoda</taxon>
        <taxon>Crustacea</taxon>
        <taxon>Multicrustacea</taxon>
        <taxon>Malacostraca</taxon>
        <taxon>Eumalacostraca</taxon>
        <taxon>Eucarida</taxon>
        <taxon>Decapoda</taxon>
        <taxon>Pleocyemata</taxon>
        <taxon>Caridea</taxon>
        <taxon>Atyoidea</taxon>
        <taxon>Atyidae</taxon>
        <taxon>Halocaridina</taxon>
    </lineage>
</organism>
<keyword evidence="3" id="KW-1185">Reference proteome</keyword>
<evidence type="ECO:0000313" key="3">
    <source>
        <dbReference type="Proteomes" id="UP001381693"/>
    </source>
</evidence>
<dbReference type="AlphaFoldDB" id="A0AAN9AAL0"/>
<reference evidence="2 3" key="1">
    <citation type="submission" date="2023-11" db="EMBL/GenBank/DDBJ databases">
        <title>Halocaridina rubra genome assembly.</title>
        <authorList>
            <person name="Smith C."/>
        </authorList>
    </citation>
    <scope>NUCLEOTIDE SEQUENCE [LARGE SCALE GENOMIC DNA]</scope>
    <source>
        <strain evidence="2">EP-1</strain>
        <tissue evidence="2">Whole</tissue>
    </source>
</reference>
<dbReference type="EMBL" id="JAXCGZ010005768">
    <property type="protein sequence ID" value="KAK7080858.1"/>
    <property type="molecule type" value="Genomic_DNA"/>
</dbReference>
<feature type="region of interest" description="Disordered" evidence="1">
    <location>
        <begin position="1"/>
        <end position="22"/>
    </location>
</feature>